<feature type="region of interest" description="Disordered" evidence="1">
    <location>
        <begin position="233"/>
        <end position="260"/>
    </location>
</feature>
<gene>
    <name evidence="2" type="ORF">EB796_003659</name>
</gene>
<reference evidence="2" key="1">
    <citation type="submission" date="2020-06" db="EMBL/GenBank/DDBJ databases">
        <title>Draft genome of Bugula neritina, a colonial animal packing powerful symbionts and potential medicines.</title>
        <authorList>
            <person name="Rayko M."/>
        </authorList>
    </citation>
    <scope>NUCLEOTIDE SEQUENCE [LARGE SCALE GENOMIC DNA]</scope>
    <source>
        <strain evidence="2">Kwan_BN1</strain>
    </source>
</reference>
<proteinExistence type="predicted"/>
<organism evidence="2 3">
    <name type="scientific">Bugula neritina</name>
    <name type="common">Brown bryozoan</name>
    <name type="synonym">Sertularia neritina</name>
    <dbReference type="NCBI Taxonomy" id="10212"/>
    <lineage>
        <taxon>Eukaryota</taxon>
        <taxon>Metazoa</taxon>
        <taxon>Spiralia</taxon>
        <taxon>Lophotrochozoa</taxon>
        <taxon>Bryozoa</taxon>
        <taxon>Gymnolaemata</taxon>
        <taxon>Cheilostomatida</taxon>
        <taxon>Flustrina</taxon>
        <taxon>Buguloidea</taxon>
        <taxon>Bugulidae</taxon>
        <taxon>Bugula</taxon>
    </lineage>
</organism>
<feature type="compositionally biased region" description="Polar residues" evidence="1">
    <location>
        <begin position="242"/>
        <end position="258"/>
    </location>
</feature>
<accession>A0A7J7KH81</accession>
<keyword evidence="3" id="KW-1185">Reference proteome</keyword>
<feature type="compositionally biased region" description="Polar residues" evidence="1">
    <location>
        <begin position="1"/>
        <end position="10"/>
    </location>
</feature>
<dbReference type="EMBL" id="VXIV02000480">
    <property type="protein sequence ID" value="KAF6038032.1"/>
    <property type="molecule type" value="Genomic_DNA"/>
</dbReference>
<feature type="compositionally biased region" description="Low complexity" evidence="1">
    <location>
        <begin position="61"/>
        <end position="72"/>
    </location>
</feature>
<evidence type="ECO:0000313" key="2">
    <source>
        <dbReference type="EMBL" id="KAF6038032.1"/>
    </source>
</evidence>
<dbReference type="Proteomes" id="UP000593567">
    <property type="component" value="Unassembled WGS sequence"/>
</dbReference>
<evidence type="ECO:0000313" key="3">
    <source>
        <dbReference type="Proteomes" id="UP000593567"/>
    </source>
</evidence>
<protein>
    <submittedName>
        <fullName evidence="2">Uncharacterized protein</fullName>
    </submittedName>
</protein>
<comment type="caution">
    <text evidence="2">The sequence shown here is derived from an EMBL/GenBank/DDBJ whole genome shotgun (WGS) entry which is preliminary data.</text>
</comment>
<sequence length="297" mass="32623">MLSKIQSSRLNDQRGLSIDVGDIPDFLKSANDEGSMSPLQPRSHKDVARQPGSTDNSVCCSEETSNVVTSSSPGVGYRLSQHSQKSQHNASVITRTQLNNSYHRAIAAGEDDSEFDLLPQSLNNVNCTALPGNRIVNDTEHSLSSSLPNVPPPPEFGNEAVASTPICAVIPPSYQEAISRSNLTFRFNSNNNNNNNNSNHYMPFDGTLHETAVNINKTNFDSAHQPMIYHDEADQSEDSDRSTPSPTTHSLVLTTEDSQAAARDSTLTKYDFYERQYNNTQLVRPTPPNDPVKVTFV</sequence>
<evidence type="ECO:0000256" key="1">
    <source>
        <dbReference type="SAM" id="MobiDB-lite"/>
    </source>
</evidence>
<dbReference type="AlphaFoldDB" id="A0A7J7KH81"/>
<name>A0A7J7KH81_BUGNE</name>
<feature type="region of interest" description="Disordered" evidence="1">
    <location>
        <begin position="1"/>
        <end position="75"/>
    </location>
</feature>